<name>A0A248SPJ4_9CRYP</name>
<dbReference type="GO" id="GO:0009507">
    <property type="term" value="C:chloroplast"/>
    <property type="evidence" value="ECO:0007669"/>
    <property type="project" value="UniProtKB-SubCell"/>
</dbReference>
<dbReference type="PANTHER" id="PTHR42960">
    <property type="entry name" value="YCF46 PROTEIN"/>
    <property type="match status" value="1"/>
</dbReference>
<dbReference type="Gene3D" id="3.40.50.300">
    <property type="entry name" value="P-loop containing nucleotide triphosphate hydrolases"/>
    <property type="match status" value="1"/>
</dbReference>
<proteinExistence type="inferred from homology"/>
<evidence type="ECO:0000259" key="8">
    <source>
        <dbReference type="SMART" id="SM00382"/>
    </source>
</evidence>
<evidence type="ECO:0000256" key="7">
    <source>
        <dbReference type="ARBA" id="ARBA00040480"/>
    </source>
</evidence>
<dbReference type="EMBL" id="KY860574">
    <property type="protein sequence ID" value="ASV47531.1"/>
    <property type="molecule type" value="Genomic_DNA"/>
</dbReference>
<evidence type="ECO:0000256" key="5">
    <source>
        <dbReference type="ARBA" id="ARBA00022840"/>
    </source>
</evidence>
<dbReference type="SUPFAM" id="SSF52540">
    <property type="entry name" value="P-loop containing nucleoside triphosphate hydrolases"/>
    <property type="match status" value="2"/>
</dbReference>
<sequence length="494" mass="55919">MNFIMSFTKEFKLLLKARYSLLYINTTEEERLEYTIKSCVQLYSNRAVYSWDFVDGYVGNPNDNGFASRNPLQALELVEKLTSDTPAIFVLKDFHLFLNDISVARKLKNLVKLLRKQAKTIIIVASEITIPESIRELVTVVSFDLPQAHEIRQELLRVQESLGYTLPKTSLNSLVRSCQGLSLERIRRVLSKIIATYKEINVESLDLIFTEKRQLISQTQILEFCTSDVKLSDIGGLDNLKKWLKRRSEALSQRAARYGLPCPRGLLLVGVQGTGKSLTAKAIANDWNLPLLRLDVGKLFGGIIGESESRMRKMIELSEAISPCILWIDEIDKAFSGIESKGDSGTTSRVLATFITWLSEKTSSVFVVATANNIYALPPEILRKGRFDEIFFIGLPNEEEKQSIFQVHLAKLRPQSWQNYDSNLLSKRATSFSGAEVEESIIEAMHLAFSENREFDTEDILNSIDQFVPLAYTNKEKIEALQEWAIAGKVRLAS</sequence>
<dbReference type="InterPro" id="IPR052381">
    <property type="entry name" value="AAA_domain_protein"/>
</dbReference>
<dbReference type="SMART" id="SM00382">
    <property type="entry name" value="AAA"/>
    <property type="match status" value="1"/>
</dbReference>
<comment type="subcellular location">
    <subcellularLocation>
        <location evidence="1">Plastid</location>
        <location evidence="1">Chloroplast</location>
    </subcellularLocation>
</comment>
<organism evidence="9">
    <name type="scientific">Chroomonas mesostigmatica CCMP1168</name>
    <dbReference type="NCBI Taxonomy" id="1195612"/>
    <lineage>
        <taxon>Eukaryota</taxon>
        <taxon>Cryptophyceae</taxon>
        <taxon>Pyrenomonadales</taxon>
        <taxon>Chroomonadaceae</taxon>
        <taxon>Chroomonas</taxon>
    </lineage>
</organism>
<gene>
    <name evidence="9" type="primary">ycf46</name>
    <name evidence="9" type="ORF">CMESOPL_011</name>
</gene>
<dbReference type="Gene3D" id="1.10.8.60">
    <property type="match status" value="1"/>
</dbReference>
<evidence type="ECO:0000256" key="3">
    <source>
        <dbReference type="ARBA" id="ARBA00022640"/>
    </source>
</evidence>
<dbReference type="GO" id="GO:0005524">
    <property type="term" value="F:ATP binding"/>
    <property type="evidence" value="ECO:0007669"/>
    <property type="project" value="UniProtKB-KW"/>
</dbReference>
<geneLocation type="chloroplast" evidence="9"/>
<protein>
    <recommendedName>
        <fullName evidence="7">Uncharacterized AAA domain-containing protein ycf46</fullName>
    </recommendedName>
</protein>
<dbReference type="AlphaFoldDB" id="A0A248SPJ4"/>
<evidence type="ECO:0000256" key="4">
    <source>
        <dbReference type="ARBA" id="ARBA00022741"/>
    </source>
</evidence>
<dbReference type="PANTHER" id="PTHR42960:SF1">
    <property type="entry name" value="YCF46 PROTEIN"/>
    <property type="match status" value="1"/>
</dbReference>
<evidence type="ECO:0000256" key="6">
    <source>
        <dbReference type="ARBA" id="ARBA00038088"/>
    </source>
</evidence>
<keyword evidence="5" id="KW-0067">ATP-binding</keyword>
<keyword evidence="4" id="KW-0547">Nucleotide-binding</keyword>
<dbReference type="Pfam" id="PF00004">
    <property type="entry name" value="AAA"/>
    <property type="match status" value="1"/>
</dbReference>
<reference evidence="9" key="1">
    <citation type="journal article" date="2017" name="Genome Biol. Evol.">
        <title>Evolutionary Dynamics of Cryptophyte Plastid Genomes.</title>
        <authorList>
            <person name="Kim J.I."/>
            <person name="Moore C.E."/>
            <person name="Archibald J.M."/>
            <person name="Bhattacharya D."/>
            <person name="Yi G."/>
            <person name="Yoon H.S."/>
            <person name="Shin W."/>
        </authorList>
    </citation>
    <scope>NUCLEOTIDE SEQUENCE</scope>
</reference>
<dbReference type="InterPro" id="IPR027417">
    <property type="entry name" value="P-loop_NTPase"/>
</dbReference>
<accession>A0A248SPJ4</accession>
<evidence type="ECO:0000256" key="1">
    <source>
        <dbReference type="ARBA" id="ARBA00004229"/>
    </source>
</evidence>
<feature type="domain" description="AAA+ ATPase" evidence="8">
    <location>
        <begin position="262"/>
        <end position="397"/>
    </location>
</feature>
<dbReference type="InterPro" id="IPR003593">
    <property type="entry name" value="AAA+_ATPase"/>
</dbReference>
<keyword evidence="3 9" id="KW-0934">Plastid</keyword>
<keyword evidence="2 9" id="KW-0150">Chloroplast</keyword>
<evidence type="ECO:0000256" key="2">
    <source>
        <dbReference type="ARBA" id="ARBA00022528"/>
    </source>
</evidence>
<dbReference type="GO" id="GO:0016887">
    <property type="term" value="F:ATP hydrolysis activity"/>
    <property type="evidence" value="ECO:0007669"/>
    <property type="project" value="InterPro"/>
</dbReference>
<dbReference type="InterPro" id="IPR003959">
    <property type="entry name" value="ATPase_AAA_core"/>
</dbReference>
<comment type="similarity">
    <text evidence="6">Belongs to the AAA ATPase family. Highly divergent.</text>
</comment>
<dbReference type="CDD" id="cd19507">
    <property type="entry name" value="RecA-like_Ycf46-like"/>
    <property type="match status" value="1"/>
</dbReference>
<evidence type="ECO:0000313" key="9">
    <source>
        <dbReference type="EMBL" id="ASV47531.1"/>
    </source>
</evidence>